<dbReference type="EMBL" id="CZBX01000006">
    <property type="protein sequence ID" value="CUQ87264.1"/>
    <property type="molecule type" value="Genomic_DNA"/>
</dbReference>
<dbReference type="PIRSF" id="PIRSF001221">
    <property type="entry name" value="Amidase_fungi"/>
    <property type="match status" value="1"/>
</dbReference>
<dbReference type="GO" id="GO:0005524">
    <property type="term" value="F:ATP binding"/>
    <property type="evidence" value="ECO:0007669"/>
    <property type="project" value="UniProtKB-KW"/>
</dbReference>
<evidence type="ECO:0000256" key="1">
    <source>
        <dbReference type="ARBA" id="ARBA00022598"/>
    </source>
</evidence>
<evidence type="ECO:0000256" key="4">
    <source>
        <dbReference type="ARBA" id="ARBA00022917"/>
    </source>
</evidence>
<dbReference type="GO" id="GO:0050567">
    <property type="term" value="F:glutaminyl-tRNA synthase (glutamine-hydrolyzing) activity"/>
    <property type="evidence" value="ECO:0007669"/>
    <property type="project" value="UniProtKB-UniRule"/>
</dbReference>
<dbReference type="NCBIfam" id="TIGR00132">
    <property type="entry name" value="gatA"/>
    <property type="match status" value="1"/>
</dbReference>
<dbReference type="SUPFAM" id="SSF75304">
    <property type="entry name" value="Amidase signature (AS) enzymes"/>
    <property type="match status" value="1"/>
</dbReference>
<evidence type="ECO:0000256" key="6">
    <source>
        <dbReference type="HAMAP-Rule" id="MF_00120"/>
    </source>
</evidence>
<evidence type="ECO:0000256" key="5">
    <source>
        <dbReference type="ARBA" id="ARBA00025295"/>
    </source>
</evidence>
<comment type="catalytic activity">
    <reaction evidence="6">
        <text>L-glutamyl-tRNA(Gln) + L-glutamine + ATP + H2O = L-glutaminyl-tRNA(Gln) + L-glutamate + ADP + phosphate + H(+)</text>
        <dbReference type="Rhea" id="RHEA:17521"/>
        <dbReference type="Rhea" id="RHEA-COMP:9681"/>
        <dbReference type="Rhea" id="RHEA-COMP:9684"/>
        <dbReference type="ChEBI" id="CHEBI:15377"/>
        <dbReference type="ChEBI" id="CHEBI:15378"/>
        <dbReference type="ChEBI" id="CHEBI:29985"/>
        <dbReference type="ChEBI" id="CHEBI:30616"/>
        <dbReference type="ChEBI" id="CHEBI:43474"/>
        <dbReference type="ChEBI" id="CHEBI:58359"/>
        <dbReference type="ChEBI" id="CHEBI:78520"/>
        <dbReference type="ChEBI" id="CHEBI:78521"/>
        <dbReference type="ChEBI" id="CHEBI:456216"/>
        <dbReference type="EC" id="6.3.5.7"/>
    </reaction>
</comment>
<feature type="active site" description="Charge relay system" evidence="6">
    <location>
        <position position="154"/>
    </location>
</feature>
<name>A0A174ZJB6_9FIRM</name>
<evidence type="ECO:0000259" key="7">
    <source>
        <dbReference type="Pfam" id="PF01425"/>
    </source>
</evidence>
<protein>
    <recommendedName>
        <fullName evidence="6">Glutamyl-tRNA(Gln) amidotransferase subunit A</fullName>
        <shortName evidence="6">Glu-ADT subunit A</shortName>
        <ecNumber evidence="6">6.3.5.7</ecNumber>
    </recommendedName>
</protein>
<feature type="active site" description="Acyl-ester intermediate" evidence="6">
    <location>
        <position position="178"/>
    </location>
</feature>
<dbReference type="HAMAP" id="MF_00120">
    <property type="entry name" value="GatA"/>
    <property type="match status" value="1"/>
</dbReference>
<dbReference type="AlphaFoldDB" id="A0A174ZJB6"/>
<keyword evidence="2 6" id="KW-0547">Nucleotide-binding</keyword>
<evidence type="ECO:0000256" key="3">
    <source>
        <dbReference type="ARBA" id="ARBA00022840"/>
    </source>
</evidence>
<feature type="active site" description="Charge relay system" evidence="6">
    <location>
        <position position="79"/>
    </location>
</feature>
<dbReference type="PANTHER" id="PTHR11895">
    <property type="entry name" value="TRANSAMIDASE"/>
    <property type="match status" value="1"/>
</dbReference>
<dbReference type="GO" id="GO:0016740">
    <property type="term" value="F:transferase activity"/>
    <property type="evidence" value="ECO:0007669"/>
    <property type="project" value="UniProtKB-KW"/>
</dbReference>
<dbReference type="GO" id="GO:0030956">
    <property type="term" value="C:glutamyl-tRNA(Gln) amidotransferase complex"/>
    <property type="evidence" value="ECO:0007669"/>
    <property type="project" value="InterPro"/>
</dbReference>
<dbReference type="GO" id="GO:0006412">
    <property type="term" value="P:translation"/>
    <property type="evidence" value="ECO:0007669"/>
    <property type="project" value="UniProtKB-UniRule"/>
</dbReference>
<keyword evidence="4 6" id="KW-0648">Protein biosynthesis</keyword>
<gene>
    <name evidence="6 8" type="primary">gatA</name>
    <name evidence="8" type="ORF">ERS852502_01523</name>
</gene>
<dbReference type="InterPro" id="IPR023631">
    <property type="entry name" value="Amidase_dom"/>
</dbReference>
<reference evidence="8 9" key="1">
    <citation type="submission" date="2015-09" db="EMBL/GenBank/DDBJ databases">
        <authorList>
            <consortium name="Pathogen Informatics"/>
        </authorList>
    </citation>
    <scope>NUCLEOTIDE SEQUENCE [LARGE SCALE GENOMIC DNA]</scope>
    <source>
        <strain evidence="8 9">2789STDY5834889</strain>
    </source>
</reference>
<evidence type="ECO:0000256" key="2">
    <source>
        <dbReference type="ARBA" id="ARBA00022741"/>
    </source>
</evidence>
<keyword evidence="8" id="KW-0808">Transferase</keyword>
<dbReference type="EC" id="6.3.5.7" evidence="6"/>
<comment type="function">
    <text evidence="5 6">Allows the formation of correctly charged Gln-tRNA(Gln) through the transamidation of misacylated Glu-tRNA(Gln) in organisms which lack glutaminyl-tRNA synthetase. The reaction takes place in the presence of glutamine and ATP through an activated gamma-phospho-Glu-tRNA(Gln).</text>
</comment>
<keyword evidence="3 6" id="KW-0067">ATP-binding</keyword>
<proteinExistence type="inferred from homology"/>
<dbReference type="PANTHER" id="PTHR11895:SF151">
    <property type="entry name" value="GLUTAMYL-TRNA(GLN) AMIDOTRANSFERASE SUBUNIT A"/>
    <property type="match status" value="1"/>
</dbReference>
<dbReference type="InterPro" id="IPR036928">
    <property type="entry name" value="AS_sf"/>
</dbReference>
<dbReference type="InterPro" id="IPR004412">
    <property type="entry name" value="GatA"/>
</dbReference>
<dbReference type="InterPro" id="IPR000120">
    <property type="entry name" value="Amidase"/>
</dbReference>
<dbReference type="OrthoDB" id="9811471at2"/>
<sequence>MDLLKLTALELGEKIKAKEVTVREAVDAVIGQIKEAESEIHSFVTIDEEGAYAQAEEIQKKIDVGELTGPLAGVPVAIKDNMCIEGQLTTCSSKILSNFKPTYTAEAVENLRKAGAVIIGKTNMDEFAMGSTTETSYYGPTRNPHNTAHVPGGSSGGSCAAVAASECYYALGSDTGGSIRQPSSFCGVVGLKPTYGTVSRYGLIAYGSSLDQIGPVAKDVSDCAAILETIASHDPKDSTSMDRDDCDFTEALVDDVKGLRIGIPRDYMGEGLDPEVNDAVMKAAKVLEEKGAIVEAFDLRLVKYAIPAYYTIADAEASSNLERFDGVKYGYRTKDYDGLHNMYKKTRSEGFGPEVKRRIMLGSFVLSSGYYDAYYLKALRTKALIKKEFDRAFRNYDIILGPAAPTTAPELGKSLSDPMKMYLGDIYTISVNLAGLPGMSVPVGKDSKGLPIGMQLIGNVFEEKTLIRAAYTYECATKKMHETPANVGLMSEKEVR</sequence>
<accession>A0A174ZJB6</accession>
<dbReference type="Proteomes" id="UP000078383">
    <property type="component" value="Unassembled WGS sequence"/>
</dbReference>
<comment type="subunit">
    <text evidence="6">Heterotrimer of A, B and C subunits.</text>
</comment>
<evidence type="ECO:0000313" key="9">
    <source>
        <dbReference type="Proteomes" id="UP000078383"/>
    </source>
</evidence>
<keyword evidence="1 6" id="KW-0436">Ligase</keyword>
<comment type="similarity">
    <text evidence="6">Belongs to the amidase family. GatA subfamily.</text>
</comment>
<dbReference type="Pfam" id="PF01425">
    <property type="entry name" value="Amidase"/>
    <property type="match status" value="1"/>
</dbReference>
<organism evidence="8 9">
    <name type="scientific">[Ruminococcus] torques</name>
    <dbReference type="NCBI Taxonomy" id="33039"/>
    <lineage>
        <taxon>Bacteria</taxon>
        <taxon>Bacillati</taxon>
        <taxon>Bacillota</taxon>
        <taxon>Clostridia</taxon>
        <taxon>Lachnospirales</taxon>
        <taxon>Lachnospiraceae</taxon>
        <taxon>Mediterraneibacter</taxon>
    </lineage>
</organism>
<dbReference type="Gene3D" id="3.90.1300.10">
    <property type="entry name" value="Amidase signature (AS) domain"/>
    <property type="match status" value="1"/>
</dbReference>
<evidence type="ECO:0000313" key="8">
    <source>
        <dbReference type="EMBL" id="CUQ87264.1"/>
    </source>
</evidence>
<feature type="domain" description="Amidase" evidence="7">
    <location>
        <begin position="24"/>
        <end position="466"/>
    </location>
</feature>
<dbReference type="RefSeq" id="WP_054751511.1">
    <property type="nucleotide sequence ID" value="NZ_CZBX01000006.1"/>
</dbReference>